<dbReference type="GeneID" id="63683967"/>
<dbReference type="EMBL" id="JH795869">
    <property type="protein sequence ID" value="EJT99471.1"/>
    <property type="molecule type" value="Genomic_DNA"/>
</dbReference>
<gene>
    <name evidence="2" type="ORF">DACRYDRAFT_109575</name>
</gene>
<protein>
    <submittedName>
        <fullName evidence="2">Uncharacterized protein</fullName>
    </submittedName>
</protein>
<organism evidence="2 3">
    <name type="scientific">Dacryopinax primogenitus (strain DJM 731)</name>
    <name type="common">Brown rot fungus</name>
    <dbReference type="NCBI Taxonomy" id="1858805"/>
    <lineage>
        <taxon>Eukaryota</taxon>
        <taxon>Fungi</taxon>
        <taxon>Dikarya</taxon>
        <taxon>Basidiomycota</taxon>
        <taxon>Agaricomycotina</taxon>
        <taxon>Dacrymycetes</taxon>
        <taxon>Dacrymycetales</taxon>
        <taxon>Dacrymycetaceae</taxon>
        <taxon>Dacryopinax</taxon>
    </lineage>
</organism>
<keyword evidence="3" id="KW-1185">Reference proteome</keyword>
<proteinExistence type="predicted"/>
<dbReference type="OrthoDB" id="541052at2759"/>
<name>M5G0W8_DACPD</name>
<reference evidence="2 3" key="1">
    <citation type="journal article" date="2012" name="Science">
        <title>The Paleozoic origin of enzymatic lignin decomposition reconstructed from 31 fungal genomes.</title>
        <authorList>
            <person name="Floudas D."/>
            <person name="Binder M."/>
            <person name="Riley R."/>
            <person name="Barry K."/>
            <person name="Blanchette R.A."/>
            <person name="Henrissat B."/>
            <person name="Martinez A.T."/>
            <person name="Otillar R."/>
            <person name="Spatafora J.W."/>
            <person name="Yadav J.S."/>
            <person name="Aerts A."/>
            <person name="Benoit I."/>
            <person name="Boyd A."/>
            <person name="Carlson A."/>
            <person name="Copeland A."/>
            <person name="Coutinho P.M."/>
            <person name="de Vries R.P."/>
            <person name="Ferreira P."/>
            <person name="Findley K."/>
            <person name="Foster B."/>
            <person name="Gaskell J."/>
            <person name="Glotzer D."/>
            <person name="Gorecki P."/>
            <person name="Heitman J."/>
            <person name="Hesse C."/>
            <person name="Hori C."/>
            <person name="Igarashi K."/>
            <person name="Jurgens J.A."/>
            <person name="Kallen N."/>
            <person name="Kersten P."/>
            <person name="Kohler A."/>
            <person name="Kuees U."/>
            <person name="Kumar T.K.A."/>
            <person name="Kuo A."/>
            <person name="LaButti K."/>
            <person name="Larrondo L.F."/>
            <person name="Lindquist E."/>
            <person name="Ling A."/>
            <person name="Lombard V."/>
            <person name="Lucas S."/>
            <person name="Lundell T."/>
            <person name="Martin R."/>
            <person name="McLaughlin D.J."/>
            <person name="Morgenstern I."/>
            <person name="Morin E."/>
            <person name="Murat C."/>
            <person name="Nagy L.G."/>
            <person name="Nolan M."/>
            <person name="Ohm R.A."/>
            <person name="Patyshakuliyeva A."/>
            <person name="Rokas A."/>
            <person name="Ruiz-Duenas F.J."/>
            <person name="Sabat G."/>
            <person name="Salamov A."/>
            <person name="Samejima M."/>
            <person name="Schmutz J."/>
            <person name="Slot J.C."/>
            <person name="St John F."/>
            <person name="Stenlid J."/>
            <person name="Sun H."/>
            <person name="Sun S."/>
            <person name="Syed K."/>
            <person name="Tsang A."/>
            <person name="Wiebenga A."/>
            <person name="Young D."/>
            <person name="Pisabarro A."/>
            <person name="Eastwood D.C."/>
            <person name="Martin F."/>
            <person name="Cullen D."/>
            <person name="Grigoriev I.V."/>
            <person name="Hibbett D.S."/>
        </authorList>
    </citation>
    <scope>NUCLEOTIDE SEQUENCE [LARGE SCALE GENOMIC DNA]</scope>
    <source>
        <strain evidence="2 3">DJM-731 SS1</strain>
    </source>
</reference>
<accession>M5G0W8</accession>
<evidence type="ECO:0000256" key="1">
    <source>
        <dbReference type="SAM" id="SignalP"/>
    </source>
</evidence>
<dbReference type="HOGENOM" id="CLU_839438_0_0_1"/>
<evidence type="ECO:0000313" key="2">
    <source>
        <dbReference type="EMBL" id="EJT99471.1"/>
    </source>
</evidence>
<dbReference type="Proteomes" id="UP000030653">
    <property type="component" value="Unassembled WGS sequence"/>
</dbReference>
<keyword evidence="1" id="KW-0732">Signal</keyword>
<dbReference type="AlphaFoldDB" id="M5G0W8"/>
<evidence type="ECO:0000313" key="3">
    <source>
        <dbReference type="Proteomes" id="UP000030653"/>
    </source>
</evidence>
<sequence length="331" mass="38335">MTVFVLCISFALFLFPLGSHQHNLPQANPSSTNPYVHSEFKHSAHDLHRDQQQQAFHLEEHLYLDNGLLEVNSKARHPIYDLICGAEREWEHKMRKQSRTLKQAVLEYRRRYARPAPRGFDKWWAYVKRHRIQLPDERSTSTTECNPHDPWDVLFVSNSTTGTILMSKVNAKEEEVEIALKKANATLELIYGFGDHWMNEDGTRSNVMKEIVRATENWEMTINVHDEPVQLKDWELNDKKLRAAEYGEYIDAFTNPMSNRLGWAAACPPYSLFRGDNPRPPKLPLPDPSPKTFIYDHQKAMELPDGDASVVGLAFDTVRVRKTSFDVSDFR</sequence>
<feature type="signal peptide" evidence="1">
    <location>
        <begin position="1"/>
        <end position="21"/>
    </location>
</feature>
<dbReference type="RefSeq" id="XP_040626369.1">
    <property type="nucleotide sequence ID" value="XM_040768905.1"/>
</dbReference>
<feature type="chain" id="PRO_5004067393" evidence="1">
    <location>
        <begin position="22"/>
        <end position="331"/>
    </location>
</feature>